<proteinExistence type="predicted"/>
<reference evidence="2" key="1">
    <citation type="submission" date="2019-12" db="EMBL/GenBank/DDBJ databases">
        <title>An insight into the sialome of adult female Ixodes ricinus ticks feeding for 6 days.</title>
        <authorList>
            <person name="Perner J."/>
            <person name="Ribeiro J.M.C."/>
        </authorList>
    </citation>
    <scope>NUCLEOTIDE SEQUENCE</scope>
    <source>
        <strain evidence="2">Semi-engorged</strain>
        <tissue evidence="2">Salivary glands</tissue>
    </source>
</reference>
<feature type="region of interest" description="Disordered" evidence="1">
    <location>
        <begin position="1"/>
        <end position="26"/>
    </location>
</feature>
<dbReference type="AlphaFoldDB" id="A0A6B0UIQ4"/>
<sequence>MSPTLRSETRDGEKPGASADPGARPADAQAELLLKVAAMCDAVTQRLAVQQSREPELRPQLTVPVYTGYNDAKSIADFLGELDVYKAALRRLGIPRDKRNTPTRSTV</sequence>
<accession>A0A6B0UIQ4</accession>
<protein>
    <submittedName>
        <fullName evidence="2">Uncharacterized protein</fullName>
    </submittedName>
</protein>
<evidence type="ECO:0000313" key="2">
    <source>
        <dbReference type="EMBL" id="MXU89403.1"/>
    </source>
</evidence>
<organism evidence="2">
    <name type="scientific">Ixodes ricinus</name>
    <name type="common">Common tick</name>
    <name type="synonym">Acarus ricinus</name>
    <dbReference type="NCBI Taxonomy" id="34613"/>
    <lineage>
        <taxon>Eukaryota</taxon>
        <taxon>Metazoa</taxon>
        <taxon>Ecdysozoa</taxon>
        <taxon>Arthropoda</taxon>
        <taxon>Chelicerata</taxon>
        <taxon>Arachnida</taxon>
        <taxon>Acari</taxon>
        <taxon>Parasitiformes</taxon>
        <taxon>Ixodida</taxon>
        <taxon>Ixodoidea</taxon>
        <taxon>Ixodidae</taxon>
        <taxon>Ixodinae</taxon>
        <taxon>Ixodes</taxon>
    </lineage>
</organism>
<evidence type="ECO:0000256" key="1">
    <source>
        <dbReference type="SAM" id="MobiDB-lite"/>
    </source>
</evidence>
<name>A0A6B0UIQ4_IXORI</name>
<dbReference type="EMBL" id="GIFC01007320">
    <property type="protein sequence ID" value="MXU89403.1"/>
    <property type="molecule type" value="Transcribed_RNA"/>
</dbReference>